<dbReference type="AlphaFoldDB" id="A0A2W5F832"/>
<proteinExistence type="predicted"/>
<gene>
    <name evidence="1" type="ORF">DI603_22135</name>
</gene>
<name>A0A2W5F832_9BURK</name>
<dbReference type="Proteomes" id="UP000249633">
    <property type="component" value="Unassembled WGS sequence"/>
</dbReference>
<evidence type="ECO:0000313" key="1">
    <source>
        <dbReference type="EMBL" id="PZP27382.1"/>
    </source>
</evidence>
<reference evidence="1 2" key="1">
    <citation type="submission" date="2017-08" db="EMBL/GenBank/DDBJ databases">
        <title>Infants hospitalized years apart are colonized by the same room-sourced microbial strains.</title>
        <authorList>
            <person name="Brooks B."/>
            <person name="Olm M.R."/>
            <person name="Firek B.A."/>
            <person name="Baker R."/>
            <person name="Thomas B.C."/>
            <person name="Morowitz M.J."/>
            <person name="Banfield J.F."/>
        </authorList>
    </citation>
    <scope>NUCLEOTIDE SEQUENCE [LARGE SCALE GENOMIC DNA]</scope>
    <source>
        <strain evidence="1">S2_012_000_R2_81</strain>
    </source>
</reference>
<sequence>MKVNLAHVRERARDGGWIDFAVFDARASSGARADNESLLAQLTLKARAANLRVDQSALAFESGGRIQFFGSPPLVDYLSKQGIPRWTHTIDA</sequence>
<comment type="caution">
    <text evidence="1">The sequence shown here is derived from an EMBL/GenBank/DDBJ whole genome shotgun (WGS) entry which is preliminary data.</text>
</comment>
<evidence type="ECO:0000313" key="2">
    <source>
        <dbReference type="Proteomes" id="UP000249633"/>
    </source>
</evidence>
<accession>A0A2W5F832</accession>
<protein>
    <submittedName>
        <fullName evidence="1">Uncharacterized protein</fullName>
    </submittedName>
</protein>
<organism evidence="1 2">
    <name type="scientific">Roseateles depolymerans</name>
    <dbReference type="NCBI Taxonomy" id="76731"/>
    <lineage>
        <taxon>Bacteria</taxon>
        <taxon>Pseudomonadati</taxon>
        <taxon>Pseudomonadota</taxon>
        <taxon>Betaproteobacteria</taxon>
        <taxon>Burkholderiales</taxon>
        <taxon>Sphaerotilaceae</taxon>
        <taxon>Roseateles</taxon>
    </lineage>
</organism>
<dbReference type="EMBL" id="QFOD01000031">
    <property type="protein sequence ID" value="PZP27382.1"/>
    <property type="molecule type" value="Genomic_DNA"/>
</dbReference>